<keyword evidence="10" id="KW-1185">Reference proteome</keyword>
<dbReference type="InterPro" id="IPR026201">
    <property type="entry name" value="Cep290"/>
</dbReference>
<dbReference type="GO" id="GO:0097711">
    <property type="term" value="P:ciliary basal body-plasma membrane docking"/>
    <property type="evidence" value="ECO:0007669"/>
    <property type="project" value="TreeGrafter"/>
</dbReference>
<reference evidence="9" key="1">
    <citation type="submission" date="2025-08" db="UniProtKB">
        <authorList>
            <consortium name="Ensembl"/>
        </authorList>
    </citation>
    <scope>IDENTIFICATION</scope>
</reference>
<evidence type="ECO:0000256" key="2">
    <source>
        <dbReference type="ARBA" id="ARBA00004300"/>
    </source>
</evidence>
<dbReference type="PANTHER" id="PTHR18879:SF20">
    <property type="entry name" value="CENTROSOMAL PROTEIN OF 290 KDA"/>
    <property type="match status" value="1"/>
</dbReference>
<feature type="coiled-coil region" evidence="8">
    <location>
        <begin position="487"/>
        <end position="514"/>
    </location>
</feature>
<protein>
    <submittedName>
        <fullName evidence="9">Centrosomal protein 290</fullName>
    </submittedName>
</protein>
<accession>A0A8C3J9L9</accession>
<evidence type="ECO:0000313" key="10">
    <source>
        <dbReference type="Proteomes" id="UP000694419"/>
    </source>
</evidence>
<evidence type="ECO:0000313" key="9">
    <source>
        <dbReference type="Ensembl" id="ENSCPGP00000003247.1"/>
    </source>
</evidence>
<reference evidence="9" key="2">
    <citation type="submission" date="2025-09" db="UniProtKB">
        <authorList>
            <consortium name="Ensembl"/>
        </authorList>
    </citation>
    <scope>IDENTIFICATION</scope>
</reference>
<evidence type="ECO:0000256" key="3">
    <source>
        <dbReference type="ARBA" id="ARBA00022490"/>
    </source>
</evidence>
<organism evidence="9 10">
    <name type="scientific">Calidris pygmaea</name>
    <name type="common">Spoon-billed sandpiper</name>
    <dbReference type="NCBI Taxonomy" id="425635"/>
    <lineage>
        <taxon>Eukaryota</taxon>
        <taxon>Metazoa</taxon>
        <taxon>Chordata</taxon>
        <taxon>Craniata</taxon>
        <taxon>Vertebrata</taxon>
        <taxon>Euteleostomi</taxon>
        <taxon>Archelosauria</taxon>
        <taxon>Archosauria</taxon>
        <taxon>Dinosauria</taxon>
        <taxon>Saurischia</taxon>
        <taxon>Theropoda</taxon>
        <taxon>Coelurosauria</taxon>
        <taxon>Aves</taxon>
        <taxon>Neognathae</taxon>
        <taxon>Neoaves</taxon>
        <taxon>Charadriiformes</taxon>
        <taxon>Scolopacidae</taxon>
        <taxon>Calidris</taxon>
    </lineage>
</organism>
<evidence type="ECO:0000256" key="1">
    <source>
        <dbReference type="ARBA" id="ARBA00004120"/>
    </source>
</evidence>
<evidence type="ECO:0000256" key="6">
    <source>
        <dbReference type="ARBA" id="ARBA00023212"/>
    </source>
</evidence>
<feature type="coiled-coil region" evidence="8">
    <location>
        <begin position="112"/>
        <end position="167"/>
    </location>
</feature>
<keyword evidence="4" id="KW-0970">Cilium biogenesis/degradation</keyword>
<dbReference type="PANTHER" id="PTHR18879">
    <property type="entry name" value="CENTROSOMAL PROTEIN OF 290 KDA"/>
    <property type="match status" value="1"/>
</dbReference>
<dbReference type="GO" id="GO:0034451">
    <property type="term" value="C:centriolar satellite"/>
    <property type="evidence" value="ECO:0007669"/>
    <property type="project" value="TreeGrafter"/>
</dbReference>
<dbReference type="AlphaFoldDB" id="A0A8C3J9L9"/>
<comment type="subcellular location">
    <subcellularLocation>
        <location evidence="1">Cytoplasm</location>
        <location evidence="1">Cytoskeleton</location>
        <location evidence="1">Cilium basal body</location>
    </subcellularLocation>
    <subcellularLocation>
        <location evidence="2">Cytoplasm</location>
        <location evidence="2">Cytoskeleton</location>
        <location evidence="2">Microtubule organizing center</location>
        <location evidence="2">Centrosome</location>
    </subcellularLocation>
</comment>
<name>A0A8C3J9L9_9CHAR</name>
<dbReference type="GO" id="GO:0035869">
    <property type="term" value="C:ciliary transition zone"/>
    <property type="evidence" value="ECO:0007669"/>
    <property type="project" value="TreeGrafter"/>
</dbReference>
<keyword evidence="5 8" id="KW-0175">Coiled coil</keyword>
<keyword evidence="6" id="KW-0206">Cytoskeleton</keyword>
<dbReference type="Gene3D" id="1.10.287.1490">
    <property type="match status" value="1"/>
</dbReference>
<keyword evidence="3" id="KW-0963">Cytoplasm</keyword>
<dbReference type="Proteomes" id="UP000694419">
    <property type="component" value="Unplaced"/>
</dbReference>
<dbReference type="GO" id="GO:1905515">
    <property type="term" value="P:non-motile cilium assembly"/>
    <property type="evidence" value="ECO:0007669"/>
    <property type="project" value="TreeGrafter"/>
</dbReference>
<feature type="coiled-coil region" evidence="8">
    <location>
        <begin position="376"/>
        <end position="441"/>
    </location>
</feature>
<proteinExistence type="predicted"/>
<dbReference type="Ensembl" id="ENSCPGT00000003568.1">
    <property type="protein sequence ID" value="ENSCPGP00000003247.1"/>
    <property type="gene ID" value="ENSCPGG00000001798.1"/>
</dbReference>
<sequence>MKSMLNSYTDLNLERCRNQAVQNEHLANELSVKERDLEKNRTVIAKFQSKLKELSEENKQLEQGMKEILQAIKEMQTDPSVKGGETALIIPSLDRLVNAMESKNSEGIFDTSVHLKAQVDQLTGRNEELRQELKHTQKEATNFSNQLANANEKIAQLKNEISLLRQSDGANIVFQTVNLPEGMVPSSVNMINSLNEYLIRLIQELENKEQLLKILEDAVEDYKRKFAVIRHQQGLLYKEYQSQKESWQKESEDMKEEKKKLEEQKEQDATKIKAYSNLLSALQLDPDETKRVLAENNRKITVLRVNERSLTRQNSTLLEMEQHLRKENEKLKDEITHMETAVLGKIGNLQRFKEMASFKIAALQKALDGSVPLSELELANKQYNELTAKYRDMLQKDNLLVQRTTNMEHMERENESLKVQINSLNKELEITKEKLHTVEQAWEQMTKLGDDNAMDKATKAVTNSEILSISKKITMLEMKELNERQRAEHSQRMYEHLRNTVKQIEERNFELETKFSEVNVGI</sequence>
<feature type="coiled-coil region" evidence="8">
    <location>
        <begin position="37"/>
        <end position="78"/>
    </location>
</feature>
<dbReference type="GO" id="GO:0043010">
    <property type="term" value="P:camera-type eye development"/>
    <property type="evidence" value="ECO:0007669"/>
    <property type="project" value="TreeGrafter"/>
</dbReference>
<feature type="coiled-coil region" evidence="8">
    <location>
        <begin position="191"/>
        <end position="278"/>
    </location>
</feature>
<dbReference type="GO" id="GO:1905349">
    <property type="term" value="P:ciliary transition zone assembly"/>
    <property type="evidence" value="ECO:0007669"/>
    <property type="project" value="TreeGrafter"/>
</dbReference>
<evidence type="ECO:0000256" key="5">
    <source>
        <dbReference type="ARBA" id="ARBA00023054"/>
    </source>
</evidence>
<keyword evidence="7" id="KW-0966">Cell projection</keyword>
<evidence type="ECO:0000256" key="7">
    <source>
        <dbReference type="ARBA" id="ARBA00023273"/>
    </source>
</evidence>
<evidence type="ECO:0000256" key="4">
    <source>
        <dbReference type="ARBA" id="ARBA00022794"/>
    </source>
</evidence>
<evidence type="ECO:0000256" key="8">
    <source>
        <dbReference type="SAM" id="Coils"/>
    </source>
</evidence>
<feature type="coiled-coil region" evidence="8">
    <location>
        <begin position="314"/>
        <end position="341"/>
    </location>
</feature>
<dbReference type="GO" id="GO:0001822">
    <property type="term" value="P:kidney development"/>
    <property type="evidence" value="ECO:0007669"/>
    <property type="project" value="TreeGrafter"/>
</dbReference>